<dbReference type="EMBL" id="JACOGA010000008">
    <property type="protein sequence ID" value="MBC3873870.1"/>
    <property type="molecule type" value="Genomic_DNA"/>
</dbReference>
<dbReference type="InterPro" id="IPR013815">
    <property type="entry name" value="ATP_grasp_subdomain_1"/>
</dbReference>
<evidence type="ECO:0000313" key="3">
    <source>
        <dbReference type="EMBL" id="MBC3873870.1"/>
    </source>
</evidence>
<evidence type="ECO:0000313" key="4">
    <source>
        <dbReference type="Proteomes" id="UP000624279"/>
    </source>
</evidence>
<dbReference type="Pfam" id="PF13549">
    <property type="entry name" value="ATP-grasp_5"/>
    <property type="match status" value="1"/>
</dbReference>
<protein>
    <recommendedName>
        <fullName evidence="2">ATP-grasp domain-containing protein</fullName>
    </recommendedName>
</protein>
<dbReference type="Proteomes" id="UP000624279">
    <property type="component" value="Unassembled WGS sequence"/>
</dbReference>
<dbReference type="Gene3D" id="3.30.470.20">
    <property type="entry name" value="ATP-grasp fold, B domain"/>
    <property type="match status" value="1"/>
</dbReference>
<evidence type="ECO:0000256" key="1">
    <source>
        <dbReference type="PROSITE-ProRule" id="PRU00409"/>
    </source>
</evidence>
<dbReference type="PROSITE" id="PS00866">
    <property type="entry name" value="CPSASE_1"/>
    <property type="match status" value="1"/>
</dbReference>
<keyword evidence="1" id="KW-0067">ATP-binding</keyword>
<keyword evidence="4" id="KW-1185">Reference proteome</keyword>
<dbReference type="InterPro" id="IPR011761">
    <property type="entry name" value="ATP-grasp"/>
</dbReference>
<reference evidence="3 4" key="1">
    <citation type="submission" date="2020-08" db="EMBL/GenBank/DDBJ databases">
        <title>Novel species isolated from subtropical streams in China.</title>
        <authorList>
            <person name="Lu H."/>
        </authorList>
    </citation>
    <scope>NUCLEOTIDE SEQUENCE [LARGE SCALE GENOMIC DNA]</scope>
    <source>
        <strain evidence="3 4">LX15W</strain>
    </source>
</reference>
<dbReference type="PANTHER" id="PTHR21621:SF0">
    <property type="entry name" value="BETA-CITRYLGLUTAMATE SYNTHASE B-RELATED"/>
    <property type="match status" value="1"/>
</dbReference>
<keyword evidence="1" id="KW-0547">Nucleotide-binding</keyword>
<evidence type="ECO:0000259" key="2">
    <source>
        <dbReference type="PROSITE" id="PS50975"/>
    </source>
</evidence>
<name>A0ABR6YBE9_9BURK</name>
<gene>
    <name evidence="3" type="ORF">H8K55_09730</name>
</gene>
<dbReference type="PROSITE" id="PS50975">
    <property type="entry name" value="ATP_GRASP"/>
    <property type="match status" value="1"/>
</dbReference>
<dbReference type="RefSeq" id="WP_186941906.1">
    <property type="nucleotide sequence ID" value="NZ_JACOGA010000008.1"/>
</dbReference>
<dbReference type="Gene3D" id="3.30.1490.20">
    <property type="entry name" value="ATP-grasp fold, A domain"/>
    <property type="match status" value="1"/>
</dbReference>
<proteinExistence type="predicted"/>
<accession>A0ABR6YBE9</accession>
<dbReference type="InterPro" id="IPR005479">
    <property type="entry name" value="CPAse_ATP-bd"/>
</dbReference>
<comment type="caution">
    <text evidence="3">The sequence shown here is derived from an EMBL/GenBank/DDBJ whole genome shotgun (WGS) entry which is preliminary data.</text>
</comment>
<sequence>MPGYFPKMRQAAIVVSVELNTKAFDQQILNVAHAEFLRLIPAYQEKFDKLSVLHDYPLRQLFSACMGVLVMAGFPVIDEMVIDERTSPSSSIKSLIMPALSMSYSANHLALNWLMTRMNFLHNHFNPEKYEEDVRQAALEDSLRKLIQQMAVYAPTGQNSLRFIQAAQQLDIPYVRINANVFQFGWGRYARWLDSSFTDETPNISTRIARNKVATSRFLRNVGIPVCQQFIVKNADEAAEHAAKMQFPVVIKPSDQDGGRGVHVGLKNVAEVRYAFAEASKLSNTILLEQQFIGRDYRIQVYQGQVYWAVHRIPGGVTGDGQHSVQELLDIQNAQPARGEPGSNALLKRIYINQEAESLLDEQGLELNSIPAVGQYVRLRQAANVASGGSIVPVLDIAHPDNLRLAERAARMLRLDLAGIDLLIPDIRQSWLETGAAICEVNAQPQMSPHLPLEILGKLVHQKGLIPIIVVLGEIDDVNWSQDLQEHLNKLFPEQTLKIGTLDAHACRIAGVSIMATPIDPYIGSLALLSDPDVAAVVLNFSGGQFLNSGLAVDRIANLVLYKDRQHKNNADLKEWMFCAQFLMKMRVEKLSIPSHLQQLTGAIKLPDDTIKDYFEGGLVSHLSQELQRQFQRSIG</sequence>
<feature type="domain" description="ATP-grasp" evidence="2">
    <location>
        <begin position="216"/>
        <end position="470"/>
    </location>
</feature>
<dbReference type="PANTHER" id="PTHR21621">
    <property type="entry name" value="RIBOSOMAL PROTEIN S6 MODIFICATION PROTEIN"/>
    <property type="match status" value="1"/>
</dbReference>
<organism evidence="3 4">
    <name type="scientific">Undibacterium flavidum</name>
    <dbReference type="NCBI Taxonomy" id="2762297"/>
    <lineage>
        <taxon>Bacteria</taxon>
        <taxon>Pseudomonadati</taxon>
        <taxon>Pseudomonadota</taxon>
        <taxon>Betaproteobacteria</taxon>
        <taxon>Burkholderiales</taxon>
        <taxon>Oxalobacteraceae</taxon>
        <taxon>Undibacterium</taxon>
    </lineage>
</organism>
<dbReference type="SUPFAM" id="SSF56059">
    <property type="entry name" value="Glutathione synthetase ATP-binding domain-like"/>
    <property type="match status" value="1"/>
</dbReference>